<name>A0A2V1CY44_9PLEO</name>
<dbReference type="STRING" id="97972.A0A2V1CY44"/>
<accession>A0A2V1CY44</accession>
<evidence type="ECO:0000313" key="1">
    <source>
        <dbReference type="EMBL" id="PVH90581.1"/>
    </source>
</evidence>
<organism evidence="1 2">
    <name type="scientific">Periconia macrospinosa</name>
    <dbReference type="NCBI Taxonomy" id="97972"/>
    <lineage>
        <taxon>Eukaryota</taxon>
        <taxon>Fungi</taxon>
        <taxon>Dikarya</taxon>
        <taxon>Ascomycota</taxon>
        <taxon>Pezizomycotina</taxon>
        <taxon>Dothideomycetes</taxon>
        <taxon>Pleosporomycetidae</taxon>
        <taxon>Pleosporales</taxon>
        <taxon>Massarineae</taxon>
        <taxon>Periconiaceae</taxon>
        <taxon>Periconia</taxon>
    </lineage>
</organism>
<dbReference type="EMBL" id="KZ806211">
    <property type="protein sequence ID" value="PVH90581.1"/>
    <property type="molecule type" value="Genomic_DNA"/>
</dbReference>
<dbReference type="OrthoDB" id="3785918at2759"/>
<sequence length="221" mass="24461">PCPTTPTPPSSPAIIQQATSLDTISRFHYLHRHASILVQSHGPYSVGPSGHLTCANKPKNNLSCTRFAHSLAAAQDATNVTPPDGPVLDDFNVFNMLWETTISVMERLLNLGELATEPFGWGIFGLSSGYISPDPLFSSHKQRLYAALASLQTLHSQPSSFTDQDFAITTSTGHIFTLSTANHQVHICATMLLQTMQRDWGRVRWYHEVQVVKWWLAHLGI</sequence>
<reference evidence="1 2" key="1">
    <citation type="journal article" date="2018" name="Sci. Rep.">
        <title>Comparative genomics provides insights into the lifestyle and reveals functional heterogeneity of dark septate endophytic fungi.</title>
        <authorList>
            <person name="Knapp D.G."/>
            <person name="Nemeth J.B."/>
            <person name="Barry K."/>
            <person name="Hainaut M."/>
            <person name="Henrissat B."/>
            <person name="Johnson J."/>
            <person name="Kuo A."/>
            <person name="Lim J.H.P."/>
            <person name="Lipzen A."/>
            <person name="Nolan M."/>
            <person name="Ohm R.A."/>
            <person name="Tamas L."/>
            <person name="Grigoriev I.V."/>
            <person name="Spatafora J.W."/>
            <person name="Nagy L.G."/>
            <person name="Kovacs G.M."/>
        </authorList>
    </citation>
    <scope>NUCLEOTIDE SEQUENCE [LARGE SCALE GENOMIC DNA]</scope>
    <source>
        <strain evidence="1 2">DSE2036</strain>
    </source>
</reference>
<feature type="non-terminal residue" evidence="1">
    <location>
        <position position="1"/>
    </location>
</feature>
<evidence type="ECO:0000313" key="2">
    <source>
        <dbReference type="Proteomes" id="UP000244855"/>
    </source>
</evidence>
<keyword evidence="2" id="KW-1185">Reference proteome</keyword>
<dbReference type="Proteomes" id="UP000244855">
    <property type="component" value="Unassembled WGS sequence"/>
</dbReference>
<gene>
    <name evidence="1" type="ORF">DM02DRAFT_484975</name>
</gene>
<dbReference type="AlphaFoldDB" id="A0A2V1CY44"/>
<protein>
    <submittedName>
        <fullName evidence="1">Uncharacterized protein</fullName>
    </submittedName>
</protein>
<feature type="non-terminal residue" evidence="1">
    <location>
        <position position="221"/>
    </location>
</feature>
<proteinExistence type="predicted"/>